<dbReference type="PANTHER" id="PTHR34820:SF4">
    <property type="entry name" value="INNER MEMBRANE PROTEIN YEBZ"/>
    <property type="match status" value="1"/>
</dbReference>
<feature type="compositionally biased region" description="Gly residues" evidence="9">
    <location>
        <begin position="483"/>
        <end position="516"/>
    </location>
</feature>
<keyword evidence="6 10" id="KW-1133">Transmembrane helix</keyword>
<dbReference type="Pfam" id="PF05425">
    <property type="entry name" value="CopD"/>
    <property type="match status" value="1"/>
</dbReference>
<dbReference type="Pfam" id="PF04234">
    <property type="entry name" value="CopC"/>
    <property type="match status" value="1"/>
</dbReference>
<dbReference type="PANTHER" id="PTHR34820">
    <property type="entry name" value="INNER MEMBRANE PROTEIN YEBZ"/>
    <property type="match status" value="1"/>
</dbReference>
<feature type="transmembrane region" description="Helical" evidence="10">
    <location>
        <begin position="530"/>
        <end position="551"/>
    </location>
</feature>
<dbReference type="InterPro" id="IPR007348">
    <property type="entry name" value="CopC_dom"/>
</dbReference>
<evidence type="ECO:0000313" key="13">
    <source>
        <dbReference type="EMBL" id="MFB9466321.1"/>
    </source>
</evidence>
<feature type="compositionally biased region" description="Low complexity" evidence="9">
    <location>
        <begin position="562"/>
        <end position="574"/>
    </location>
</feature>
<keyword evidence="7" id="KW-0186">Copper</keyword>
<evidence type="ECO:0000256" key="5">
    <source>
        <dbReference type="ARBA" id="ARBA00022729"/>
    </source>
</evidence>
<protein>
    <submittedName>
        <fullName evidence="13">Copper resistance protein CopC</fullName>
    </submittedName>
</protein>
<dbReference type="RefSeq" id="WP_381349226.1">
    <property type="nucleotide sequence ID" value="NZ_JBHMCY010000065.1"/>
</dbReference>
<evidence type="ECO:0000259" key="11">
    <source>
        <dbReference type="Pfam" id="PF04234"/>
    </source>
</evidence>
<evidence type="ECO:0000259" key="12">
    <source>
        <dbReference type="Pfam" id="PF05425"/>
    </source>
</evidence>
<feature type="region of interest" description="Disordered" evidence="9">
    <location>
        <begin position="1"/>
        <end position="24"/>
    </location>
</feature>
<dbReference type="SUPFAM" id="SSF81296">
    <property type="entry name" value="E set domains"/>
    <property type="match status" value="1"/>
</dbReference>
<feature type="transmembrane region" description="Helical" evidence="10">
    <location>
        <begin position="252"/>
        <end position="269"/>
    </location>
</feature>
<feature type="transmembrane region" description="Helical" evidence="10">
    <location>
        <begin position="276"/>
        <end position="292"/>
    </location>
</feature>
<comment type="subcellular location">
    <subcellularLocation>
        <location evidence="1">Cell membrane</location>
        <topology evidence="1">Multi-pass membrane protein</topology>
    </subcellularLocation>
</comment>
<evidence type="ECO:0000256" key="7">
    <source>
        <dbReference type="ARBA" id="ARBA00023008"/>
    </source>
</evidence>
<evidence type="ECO:0000256" key="3">
    <source>
        <dbReference type="ARBA" id="ARBA00022692"/>
    </source>
</evidence>
<keyword evidence="5" id="KW-0732">Signal</keyword>
<evidence type="ECO:0000256" key="4">
    <source>
        <dbReference type="ARBA" id="ARBA00022723"/>
    </source>
</evidence>
<organism evidence="13 14">
    <name type="scientific">Streptomyces cinereospinus</name>
    <dbReference type="NCBI Taxonomy" id="285561"/>
    <lineage>
        <taxon>Bacteria</taxon>
        <taxon>Bacillati</taxon>
        <taxon>Actinomycetota</taxon>
        <taxon>Actinomycetes</taxon>
        <taxon>Kitasatosporales</taxon>
        <taxon>Streptomycetaceae</taxon>
        <taxon>Streptomyces</taxon>
    </lineage>
</organism>
<keyword evidence="8 10" id="KW-0472">Membrane</keyword>
<feature type="transmembrane region" description="Helical" evidence="10">
    <location>
        <begin position="176"/>
        <end position="194"/>
    </location>
</feature>
<evidence type="ECO:0000313" key="14">
    <source>
        <dbReference type="Proteomes" id="UP001589709"/>
    </source>
</evidence>
<dbReference type="Gene3D" id="2.60.40.1220">
    <property type="match status" value="1"/>
</dbReference>
<dbReference type="InterPro" id="IPR014756">
    <property type="entry name" value="Ig_E-set"/>
</dbReference>
<name>A0ABV5N8G3_9ACTN</name>
<evidence type="ECO:0000256" key="10">
    <source>
        <dbReference type="SAM" id="Phobius"/>
    </source>
</evidence>
<proteinExistence type="predicted"/>
<dbReference type="InterPro" id="IPR032694">
    <property type="entry name" value="CopC/D"/>
</dbReference>
<dbReference type="InterPro" id="IPR014755">
    <property type="entry name" value="Cu-Rt/internalin_Ig-like"/>
</dbReference>
<feature type="region of interest" description="Disordered" evidence="9">
    <location>
        <begin position="469"/>
        <end position="516"/>
    </location>
</feature>
<feature type="domain" description="CopC" evidence="11">
    <location>
        <begin position="52"/>
        <end position="148"/>
    </location>
</feature>
<keyword evidence="2" id="KW-1003">Cell membrane</keyword>
<feature type="compositionally biased region" description="Low complexity" evidence="9">
    <location>
        <begin position="469"/>
        <end position="482"/>
    </location>
</feature>
<accession>A0ABV5N8G3</accession>
<dbReference type="Proteomes" id="UP001589709">
    <property type="component" value="Unassembled WGS sequence"/>
</dbReference>
<comment type="caution">
    <text evidence="13">The sequence shown here is derived from an EMBL/GenBank/DDBJ whole genome shotgun (WGS) entry which is preliminary data.</text>
</comment>
<feature type="transmembrane region" description="Helical" evidence="10">
    <location>
        <begin position="206"/>
        <end position="224"/>
    </location>
</feature>
<feature type="transmembrane region" description="Helical" evidence="10">
    <location>
        <begin position="31"/>
        <end position="55"/>
    </location>
</feature>
<sequence>MGMREGGARHCGDGDGGGAAPPATRRRTGRLVLLLPVLVLLVLGGAAPASAHAALGRTDPADGSVLDSAPRRLTLTFTESVGLLDDSVRVIDPENRPVDTGGAAHAGDRADTVRVGLPAGLADGTYTVAWRVVSADSHPVSGAFVFSVGAPTATAAAVTGPGEDPATASLHNAARYAAYGGLALLVGVTVFRSAVLRGPTAALRRLLPAAWLTLVVSTAALLLLRGPYERGTGLADALDPAVLGATLTTRPGLALLTRLALLAAALVLVRRTAHPAPGGALAVALAVTWAAADHASAGPQVPVAMASSVLHLLAMAVWLGGLTALLTVLHRAPHDLTPAAVTRFSRLASASVLVLTVTGGYQSWRSLGSWDALTGTTYGRVLLAKVAAVALLLAAAHFSRRWTLRWTHHRTASEPAGAEPGARVQPGAGERAEAAGGRTAAASEPARSEAGARVPVTVGAPAGAGERAEAVAGRAGEAVTGRAGEGAGGPVSGVGGSAGSGRGGAPGLPGAAGDGRGPLDRHRRLLRRSVLAELLTGVLVLVITTLLTVTLPGRAAMESAAARTTAADPGRPTASSSVVPFDVGTPSGHGKVQVDLAPGRVGRNQVQAVVFGPDGGIVTVPELRLTFTLRARDVGPIDAGLANRGGYWATDGLRLPLPGVWTMRITVRTTDIDQVTVERDVRVG</sequence>
<keyword evidence="3 10" id="KW-0812">Transmembrane</keyword>
<keyword evidence="14" id="KW-1185">Reference proteome</keyword>
<evidence type="ECO:0000256" key="2">
    <source>
        <dbReference type="ARBA" id="ARBA00022475"/>
    </source>
</evidence>
<reference evidence="13 14" key="1">
    <citation type="submission" date="2024-09" db="EMBL/GenBank/DDBJ databases">
        <authorList>
            <person name="Sun Q."/>
            <person name="Mori K."/>
        </authorList>
    </citation>
    <scope>NUCLEOTIDE SEQUENCE [LARGE SCALE GENOMIC DNA]</scope>
    <source>
        <strain evidence="13 14">JCM 6917</strain>
    </source>
</reference>
<gene>
    <name evidence="13" type="ORF">ACFF45_27305</name>
</gene>
<keyword evidence="4" id="KW-0479">Metal-binding</keyword>
<evidence type="ECO:0000256" key="9">
    <source>
        <dbReference type="SAM" id="MobiDB-lite"/>
    </source>
</evidence>
<feature type="transmembrane region" description="Helical" evidence="10">
    <location>
        <begin position="312"/>
        <end position="332"/>
    </location>
</feature>
<evidence type="ECO:0000256" key="8">
    <source>
        <dbReference type="ARBA" id="ARBA00023136"/>
    </source>
</evidence>
<feature type="region of interest" description="Disordered" evidence="9">
    <location>
        <begin position="411"/>
        <end position="455"/>
    </location>
</feature>
<dbReference type="InterPro" id="IPR008457">
    <property type="entry name" value="Cu-R_CopD_dom"/>
</dbReference>
<feature type="transmembrane region" description="Helical" evidence="10">
    <location>
        <begin position="344"/>
        <end position="361"/>
    </location>
</feature>
<evidence type="ECO:0000256" key="6">
    <source>
        <dbReference type="ARBA" id="ARBA00022989"/>
    </source>
</evidence>
<feature type="region of interest" description="Disordered" evidence="9">
    <location>
        <begin position="562"/>
        <end position="586"/>
    </location>
</feature>
<feature type="domain" description="Copper resistance protein D" evidence="12">
    <location>
        <begin position="339"/>
        <end position="416"/>
    </location>
</feature>
<feature type="transmembrane region" description="Helical" evidence="10">
    <location>
        <begin position="381"/>
        <end position="398"/>
    </location>
</feature>
<evidence type="ECO:0000256" key="1">
    <source>
        <dbReference type="ARBA" id="ARBA00004651"/>
    </source>
</evidence>
<feature type="compositionally biased region" description="Basic and acidic residues" evidence="9">
    <location>
        <begin position="1"/>
        <end position="13"/>
    </location>
</feature>
<dbReference type="EMBL" id="JBHMCY010000065">
    <property type="protein sequence ID" value="MFB9466321.1"/>
    <property type="molecule type" value="Genomic_DNA"/>
</dbReference>